<feature type="compositionally biased region" description="Polar residues" evidence="1">
    <location>
        <begin position="116"/>
        <end position="137"/>
    </location>
</feature>
<dbReference type="RefSeq" id="WP_092381434.1">
    <property type="nucleotide sequence ID" value="NZ_BOPI01000031.1"/>
</dbReference>
<proteinExistence type="predicted"/>
<feature type="compositionally biased region" description="Pro residues" evidence="1">
    <location>
        <begin position="689"/>
        <end position="701"/>
    </location>
</feature>
<gene>
    <name evidence="3" type="ORF">SAMN05443287_107263</name>
</gene>
<evidence type="ECO:0000313" key="4">
    <source>
        <dbReference type="Proteomes" id="UP000198707"/>
    </source>
</evidence>
<dbReference type="AlphaFoldDB" id="A0A1H7BQ62"/>
<feature type="compositionally biased region" description="Gly residues" evidence="1">
    <location>
        <begin position="649"/>
        <end position="658"/>
    </location>
</feature>
<dbReference type="EMBL" id="FNYV01000007">
    <property type="protein sequence ID" value="SEJ76722.1"/>
    <property type="molecule type" value="Genomic_DNA"/>
</dbReference>
<feature type="compositionally biased region" description="Pro residues" evidence="1">
    <location>
        <begin position="607"/>
        <end position="617"/>
    </location>
</feature>
<keyword evidence="2" id="KW-0812">Transmembrane</keyword>
<feature type="region of interest" description="Disordered" evidence="1">
    <location>
        <begin position="1"/>
        <end position="711"/>
    </location>
</feature>
<feature type="compositionally biased region" description="Low complexity" evidence="1">
    <location>
        <begin position="370"/>
        <end position="386"/>
    </location>
</feature>
<accession>A0A1H7BQ62</accession>
<feature type="compositionally biased region" description="Basic and acidic residues" evidence="1">
    <location>
        <begin position="387"/>
        <end position="398"/>
    </location>
</feature>
<feature type="compositionally biased region" description="Basic and acidic residues" evidence="1">
    <location>
        <begin position="1"/>
        <end position="11"/>
    </location>
</feature>
<keyword evidence="4" id="KW-1185">Reference proteome</keyword>
<feature type="compositionally biased region" description="Polar residues" evidence="1">
    <location>
        <begin position="60"/>
        <end position="76"/>
    </location>
</feature>
<feature type="compositionally biased region" description="Low complexity" evidence="1">
    <location>
        <begin position="592"/>
        <end position="606"/>
    </location>
</feature>
<feature type="compositionally biased region" description="Low complexity" evidence="1">
    <location>
        <begin position="329"/>
        <end position="338"/>
    </location>
</feature>
<name>A0A1H7BQ62_9ACTN</name>
<evidence type="ECO:0000313" key="3">
    <source>
        <dbReference type="EMBL" id="SEJ76722.1"/>
    </source>
</evidence>
<evidence type="ECO:0000256" key="2">
    <source>
        <dbReference type="SAM" id="Phobius"/>
    </source>
</evidence>
<dbReference type="OrthoDB" id="3354134at2"/>
<feature type="compositionally biased region" description="Acidic residues" evidence="1">
    <location>
        <begin position="547"/>
        <end position="556"/>
    </location>
</feature>
<sequence length="835" mass="85529">MTSEGPHRPGQEPDEVPPGGGGPAPYGDRPAQQDNGYGATAPDLGWAPPPPARPEASTPGWANQQGGPWGNAQATRQAEPPTPGAWDQPAGSQPSWLAQGDQPQQPAPGWAPAAPSTSEQPAWANGAQTSPAQTSPAWATESAPADAGQPGEWTPSQPASGQPDWATNKPDWATNQPAASGQPDWATNKPASGQPGGWGGGQQSEWTPAPRTGDQTPGWATPASQPEPAQPDWAQVEPPMPARAEPVARATAQVPQADPALPHRPATDGAARAEGWPAEQQEQPGWATGQRREPAANGWAPEQPAEGWQTSGDRPAQPDWAATPAPGEPTGWAGGNPAAGPPPTWSPTAEPLPSRSTADRSLPDIEPWSAGEAWGRAGAAETTPPKADAEPEAARAEEVPVYQPAPAPGISPANMVPLPPQEQRVPGASLGAASPTDYGQPPPFTDDQAGQGARPGVDQAAAAMGWGQPESRHDEPQSPAGPVIPAPRTSPEAEGRPTPPAAGGVAASASVPLASRVMPPADHSLRPTGSSTPQPRVYGRPARAEQAEEPAQEQDEQPLVPRFDQGPERFDQGPERFDQGPESRFTDPQPPAGGRDAFAGPAAPASPAAPPAFPPGIPSFVDAPPSNRPLNGVRPHAEPERPADPFGGPPGDRFGGSGNDPFGGPPGRPGGTYGAPVRPETGSEHNSAFPPPPQSAPPWSPGPSTTESEQGRFDAFKPVAEPAPEAPAPKVRNGRVLAAVLVAAVLILAIPLGLLLLLGMIGGSEETGAFDPPVGSCVKRSGESAVAAECTEAEAFTVVSKVESKDKCPDPVMPHVDLRGSTANPVLCLKQATGG</sequence>
<dbReference type="Proteomes" id="UP000198707">
    <property type="component" value="Unassembled WGS sequence"/>
</dbReference>
<organism evidence="3 4">
    <name type="scientific">Micromonospora phaseoli</name>
    <dbReference type="NCBI Taxonomy" id="1144548"/>
    <lineage>
        <taxon>Bacteria</taxon>
        <taxon>Bacillati</taxon>
        <taxon>Actinomycetota</taxon>
        <taxon>Actinomycetes</taxon>
        <taxon>Micromonosporales</taxon>
        <taxon>Micromonosporaceae</taxon>
        <taxon>Micromonospora</taxon>
    </lineage>
</organism>
<feature type="compositionally biased region" description="Low complexity" evidence="1">
    <location>
        <begin position="501"/>
        <end position="517"/>
    </location>
</feature>
<evidence type="ECO:0000256" key="1">
    <source>
        <dbReference type="SAM" id="MobiDB-lite"/>
    </source>
</evidence>
<keyword evidence="2" id="KW-0472">Membrane</keyword>
<dbReference type="STRING" id="1144548.SAMN05443287_107263"/>
<keyword evidence="2" id="KW-1133">Transmembrane helix</keyword>
<reference evidence="4" key="1">
    <citation type="submission" date="2016-10" db="EMBL/GenBank/DDBJ databases">
        <authorList>
            <person name="Varghese N."/>
            <person name="Submissions S."/>
        </authorList>
    </citation>
    <scope>NUCLEOTIDE SEQUENCE [LARGE SCALE GENOMIC DNA]</scope>
    <source>
        <strain evidence="4">CGMCC 4.7038</strain>
    </source>
</reference>
<feature type="compositionally biased region" description="Basic and acidic residues" evidence="1">
    <location>
        <begin position="565"/>
        <end position="585"/>
    </location>
</feature>
<protein>
    <submittedName>
        <fullName evidence="3">Uncharacterized protein</fullName>
    </submittedName>
</protein>
<feature type="transmembrane region" description="Helical" evidence="2">
    <location>
        <begin position="736"/>
        <end position="758"/>
    </location>
</feature>
<feature type="compositionally biased region" description="Low complexity" evidence="1">
    <location>
        <begin position="98"/>
        <end position="115"/>
    </location>
</feature>